<dbReference type="PANTHER" id="PTHR43411:SF1">
    <property type="entry name" value="ADENYLOSUCCINATE LYASE"/>
    <property type="match status" value="1"/>
</dbReference>
<dbReference type="SUPFAM" id="SSF48557">
    <property type="entry name" value="L-aspartase-like"/>
    <property type="match status" value="1"/>
</dbReference>
<dbReference type="Gene3D" id="1.10.40.30">
    <property type="entry name" value="Fumarase/aspartase (C-terminal domain)"/>
    <property type="match status" value="1"/>
</dbReference>
<dbReference type="InterPro" id="IPR008948">
    <property type="entry name" value="L-Aspartase-like"/>
</dbReference>
<comment type="caution">
    <text evidence="4">The sequence shown here is derived from an EMBL/GenBank/DDBJ whole genome shotgun (WGS) entry which is preliminary data.</text>
</comment>
<comment type="pathway">
    <text evidence="1">Purine metabolism; IMP biosynthesis via de novo pathway; 5-amino-1-(5-phospho-D-ribosyl)imidazole-4-carboxamide from 5-amino-1-(5-phospho-D-ribosyl)imidazole-4-carboxylate: step 2/2.</text>
</comment>
<evidence type="ECO:0000313" key="5">
    <source>
        <dbReference type="Proteomes" id="UP000249390"/>
    </source>
</evidence>
<reference evidence="4 5" key="1">
    <citation type="submission" date="2018-06" db="EMBL/GenBank/DDBJ databases">
        <title>The Genome of Cuscuta australis (Dodder) Provides Insight into the Evolution of Plant Parasitism.</title>
        <authorList>
            <person name="Liu H."/>
        </authorList>
    </citation>
    <scope>NUCLEOTIDE SEQUENCE [LARGE SCALE GENOMIC DNA]</scope>
    <source>
        <strain evidence="5">cv. Yunnan</strain>
        <tissue evidence="4">Vines</tissue>
    </source>
</reference>
<dbReference type="Pfam" id="PF08328">
    <property type="entry name" value="ASL_C"/>
    <property type="match status" value="1"/>
</dbReference>
<organism evidence="4 5">
    <name type="scientific">Cuscuta australis</name>
    <dbReference type="NCBI Taxonomy" id="267555"/>
    <lineage>
        <taxon>Eukaryota</taxon>
        <taxon>Viridiplantae</taxon>
        <taxon>Streptophyta</taxon>
        <taxon>Embryophyta</taxon>
        <taxon>Tracheophyta</taxon>
        <taxon>Spermatophyta</taxon>
        <taxon>Magnoliopsida</taxon>
        <taxon>eudicotyledons</taxon>
        <taxon>Gunneridae</taxon>
        <taxon>Pentapetalae</taxon>
        <taxon>asterids</taxon>
        <taxon>lamiids</taxon>
        <taxon>Solanales</taxon>
        <taxon>Convolvulaceae</taxon>
        <taxon>Cuscuteae</taxon>
        <taxon>Cuscuta</taxon>
        <taxon>Cuscuta subgen. Grammica</taxon>
        <taxon>Cuscuta sect. Cleistogrammica</taxon>
    </lineage>
</organism>
<dbReference type="EMBL" id="NQVE01000165">
    <property type="protein sequence ID" value="RAL42584.1"/>
    <property type="molecule type" value="Genomic_DNA"/>
</dbReference>
<evidence type="ECO:0000256" key="2">
    <source>
        <dbReference type="ARBA" id="ARBA00004734"/>
    </source>
</evidence>
<proteinExistence type="predicted"/>
<name>A0A328DAT3_9ASTE</name>
<evidence type="ECO:0000259" key="3">
    <source>
        <dbReference type="Pfam" id="PF08328"/>
    </source>
</evidence>
<evidence type="ECO:0000313" key="4">
    <source>
        <dbReference type="EMBL" id="RAL42584.1"/>
    </source>
</evidence>
<dbReference type="PANTHER" id="PTHR43411">
    <property type="entry name" value="ADENYLOSUCCINATE LYASE"/>
    <property type="match status" value="1"/>
</dbReference>
<dbReference type="InterPro" id="IPR047136">
    <property type="entry name" value="PurB_bact"/>
</dbReference>
<dbReference type="InterPro" id="IPR013539">
    <property type="entry name" value="PurB_C"/>
</dbReference>
<accession>A0A328DAT3</accession>
<protein>
    <recommendedName>
        <fullName evidence="3">Adenylosuccinate lyase PurB C-terminal domain-containing protein</fullName>
    </recommendedName>
</protein>
<dbReference type="Gene3D" id="1.20.200.10">
    <property type="entry name" value="Fumarase/aspartase (Central domain)"/>
    <property type="match status" value="1"/>
</dbReference>
<feature type="domain" description="Adenylosuccinate lyase PurB C-terminal" evidence="3">
    <location>
        <begin position="15"/>
        <end position="72"/>
    </location>
</feature>
<dbReference type="AlphaFoldDB" id="A0A328DAT3"/>
<gene>
    <name evidence="4" type="ORF">DM860_017129</name>
</gene>
<evidence type="ECO:0000256" key="1">
    <source>
        <dbReference type="ARBA" id="ARBA00004706"/>
    </source>
</evidence>
<sequence length="208" mass="23156">MFPPLQAFVFALPHRDLTDTTALQNMGVGLGHSHIAYHNALQGITKLRVDEATLTEDLNQTWEVLAEPIQTAGDKQPHWCFSPKNRCPIWFYTIIKKQKSVTAARKSTGKNIIGAHCRVPLFLVVFSVVEHVHDRLPISSPFQEFCTPCWERGLTSLLLILSGCLGCTHLMRPLALILPFYLTNLILSLMSPHSGELTPVAMQCSIVG</sequence>
<comment type="pathway">
    <text evidence="2">Purine metabolism; AMP biosynthesis via de novo pathway; AMP from IMP: step 2/2.</text>
</comment>
<dbReference type="GO" id="GO:0006188">
    <property type="term" value="P:IMP biosynthetic process"/>
    <property type="evidence" value="ECO:0007669"/>
    <property type="project" value="InterPro"/>
</dbReference>
<dbReference type="Proteomes" id="UP000249390">
    <property type="component" value="Unassembled WGS sequence"/>
</dbReference>
<dbReference type="GO" id="GO:0004018">
    <property type="term" value="F:N6-(1,2-dicarboxyethyl)AMP AMP-lyase (fumarate-forming) activity"/>
    <property type="evidence" value="ECO:0007669"/>
    <property type="project" value="InterPro"/>
</dbReference>
<keyword evidence="5" id="KW-1185">Reference proteome</keyword>